<keyword evidence="2" id="KW-1185">Reference proteome</keyword>
<sequence length="43" mass="4440">MSVSENKDFGARTDANDASDAGAVIEADSLVEEVSIDGMCGVY</sequence>
<protein>
    <submittedName>
        <fullName evidence="1">Mycofactocin</fullName>
    </submittedName>
</protein>
<evidence type="ECO:0000313" key="2">
    <source>
        <dbReference type="Proteomes" id="UP000321379"/>
    </source>
</evidence>
<gene>
    <name evidence="1" type="primary">mftA</name>
    <name evidence="1" type="ORF">FVP33_07280</name>
</gene>
<dbReference type="NCBIfam" id="TIGR03969">
    <property type="entry name" value="mycofactocin"/>
    <property type="match status" value="1"/>
</dbReference>
<dbReference type="Pfam" id="PF23709">
    <property type="entry name" value="MftA"/>
    <property type="match status" value="1"/>
</dbReference>
<dbReference type="InterPro" id="IPR023988">
    <property type="entry name" value="MftA"/>
</dbReference>
<dbReference type="EMBL" id="VRMG01000005">
    <property type="protein sequence ID" value="TXN31355.1"/>
    <property type="molecule type" value="Genomic_DNA"/>
</dbReference>
<dbReference type="RefSeq" id="WP_147782942.1">
    <property type="nucleotide sequence ID" value="NZ_VRMG01000005.1"/>
</dbReference>
<evidence type="ECO:0000313" key="1">
    <source>
        <dbReference type="EMBL" id="TXN31355.1"/>
    </source>
</evidence>
<reference evidence="1 2" key="1">
    <citation type="submission" date="2019-08" db="EMBL/GenBank/DDBJ databases">
        <title>Bacterial whole genome sequence for Glaciihabitans sp. CHu50b-6-2.</title>
        <authorList>
            <person name="Jin L."/>
        </authorList>
    </citation>
    <scope>NUCLEOTIDE SEQUENCE [LARGE SCALE GENOMIC DNA]</scope>
    <source>
        <strain evidence="1 2">CHu50b-6-2</strain>
    </source>
</reference>
<accession>A0A5C8US50</accession>
<proteinExistence type="predicted"/>
<name>A0A5C8US50_9MICO</name>
<dbReference type="Proteomes" id="UP000321379">
    <property type="component" value="Unassembled WGS sequence"/>
</dbReference>
<comment type="caution">
    <text evidence="1">The sequence shown here is derived from an EMBL/GenBank/DDBJ whole genome shotgun (WGS) entry which is preliminary data.</text>
</comment>
<dbReference type="AlphaFoldDB" id="A0A5C8US50"/>
<organism evidence="1 2">
    <name type="scientific">Lacisediminihabitans profunda</name>
    <dbReference type="NCBI Taxonomy" id="2594790"/>
    <lineage>
        <taxon>Bacteria</taxon>
        <taxon>Bacillati</taxon>
        <taxon>Actinomycetota</taxon>
        <taxon>Actinomycetes</taxon>
        <taxon>Micrococcales</taxon>
        <taxon>Microbacteriaceae</taxon>
        <taxon>Lacisediminihabitans</taxon>
    </lineage>
</organism>